<evidence type="ECO:0000256" key="4">
    <source>
        <dbReference type="ARBA" id="ARBA00022824"/>
    </source>
</evidence>
<evidence type="ECO:0000313" key="9">
    <source>
        <dbReference type="Proteomes" id="UP001447188"/>
    </source>
</evidence>
<evidence type="ECO:0000313" key="8">
    <source>
        <dbReference type="EMBL" id="KAL0631451.1"/>
    </source>
</evidence>
<evidence type="ECO:0000256" key="5">
    <source>
        <dbReference type="ARBA" id="ARBA00023128"/>
    </source>
</evidence>
<dbReference type="InterPro" id="IPR052374">
    <property type="entry name" value="SERAC1"/>
</dbReference>
<dbReference type="Proteomes" id="UP001447188">
    <property type="component" value="Unassembled WGS sequence"/>
</dbReference>
<accession>A0ABR3G796</accession>
<comment type="subcellular location">
    <subcellularLocation>
        <location evidence="2">Endoplasmic reticulum</location>
    </subcellularLocation>
    <subcellularLocation>
        <location evidence="3">Membrane</location>
    </subcellularLocation>
    <subcellularLocation>
        <location evidence="1">Mitochondrion</location>
    </subcellularLocation>
</comment>
<proteinExistence type="predicted"/>
<gene>
    <name evidence="8" type="ORF">Q9L58_009683</name>
</gene>
<protein>
    <submittedName>
        <fullName evidence="8">Uncharacterized protein</fullName>
    </submittedName>
</protein>
<dbReference type="PANTHER" id="PTHR48182">
    <property type="entry name" value="PROTEIN SERAC1"/>
    <property type="match status" value="1"/>
</dbReference>
<keyword evidence="9" id="KW-1185">Reference proteome</keyword>
<reference evidence="8 9" key="1">
    <citation type="submission" date="2024-02" db="EMBL/GenBank/DDBJ databases">
        <title>Discinaceae phylogenomics.</title>
        <authorList>
            <person name="Dirks A.C."/>
            <person name="James T.Y."/>
        </authorList>
    </citation>
    <scope>NUCLEOTIDE SEQUENCE [LARGE SCALE GENOMIC DNA]</scope>
    <source>
        <strain evidence="8 9">ACD0624</strain>
    </source>
</reference>
<dbReference type="Gene3D" id="3.40.50.1820">
    <property type="entry name" value="alpha/beta hydrolase"/>
    <property type="match status" value="1"/>
</dbReference>
<evidence type="ECO:0000256" key="3">
    <source>
        <dbReference type="ARBA" id="ARBA00004370"/>
    </source>
</evidence>
<name>A0ABR3G796_9PEZI</name>
<organism evidence="8 9">
    <name type="scientific">Discina gigas</name>
    <dbReference type="NCBI Taxonomy" id="1032678"/>
    <lineage>
        <taxon>Eukaryota</taxon>
        <taxon>Fungi</taxon>
        <taxon>Dikarya</taxon>
        <taxon>Ascomycota</taxon>
        <taxon>Pezizomycotina</taxon>
        <taxon>Pezizomycetes</taxon>
        <taxon>Pezizales</taxon>
        <taxon>Discinaceae</taxon>
        <taxon>Discina</taxon>
    </lineage>
</organism>
<comment type="caution">
    <text evidence="8">The sequence shown here is derived from an EMBL/GenBank/DDBJ whole genome shotgun (WGS) entry which is preliminary data.</text>
</comment>
<keyword evidence="6" id="KW-0472">Membrane</keyword>
<evidence type="ECO:0000256" key="6">
    <source>
        <dbReference type="ARBA" id="ARBA00023136"/>
    </source>
</evidence>
<feature type="region of interest" description="Disordered" evidence="7">
    <location>
        <begin position="1"/>
        <end position="32"/>
    </location>
</feature>
<dbReference type="SUPFAM" id="SSF53474">
    <property type="entry name" value="alpha/beta-Hydrolases"/>
    <property type="match status" value="1"/>
</dbReference>
<dbReference type="EMBL" id="JBBBZM010000248">
    <property type="protein sequence ID" value="KAL0631451.1"/>
    <property type="molecule type" value="Genomic_DNA"/>
</dbReference>
<evidence type="ECO:0000256" key="2">
    <source>
        <dbReference type="ARBA" id="ARBA00004240"/>
    </source>
</evidence>
<keyword evidence="4" id="KW-0256">Endoplasmic reticulum</keyword>
<feature type="compositionally biased region" description="Polar residues" evidence="7">
    <location>
        <begin position="1"/>
        <end position="12"/>
    </location>
</feature>
<evidence type="ECO:0000256" key="7">
    <source>
        <dbReference type="SAM" id="MobiDB-lite"/>
    </source>
</evidence>
<keyword evidence="5" id="KW-0496">Mitochondrion</keyword>
<sequence>MENETRSASGTKRPTEPGPDPEVQPRQTSTGIKRITLRISSIPIRVTKGRLLMILEGLTPFRNPTDEAKRHRGTNIDSLSLAPSSSVCDSDAYQVATVTFKEIPTALAGCVSSASTIIASLGVDGGGEEIEVDVDSHFRGLTPLNHLANPSVDVIAVTGLAGHAFGSWRSRNTGKMWLRDMIPIDLPNARILTYGYDTTLPGSKSNAQISEYANQFLESLKDARHDPHRPIIFIGHSLGGLLIKEVRSCA</sequence>
<dbReference type="PANTHER" id="PTHR48182:SF2">
    <property type="entry name" value="PROTEIN SERAC1"/>
    <property type="match status" value="1"/>
</dbReference>
<evidence type="ECO:0000256" key="1">
    <source>
        <dbReference type="ARBA" id="ARBA00004173"/>
    </source>
</evidence>
<dbReference type="InterPro" id="IPR029058">
    <property type="entry name" value="AB_hydrolase_fold"/>
</dbReference>